<sequence length="90" mass="10205">MRNLIFLVFLPLTIVTGLSAQWLEATIPVGRSPYDLCCNPLFNKVYCANLDDSSVTVIDAKYNSVIKTIRGSPRPLCFRLQFNQQRGLLR</sequence>
<dbReference type="InterPro" id="IPR011964">
    <property type="entry name" value="YVTN_b-propeller_repeat"/>
</dbReference>
<comment type="caution">
    <text evidence="1">The sequence shown here is derived from an EMBL/GenBank/DDBJ whole genome shotgun (WGS) entry which is preliminary data.</text>
</comment>
<name>A0A7C6EBE9_UNCW3</name>
<dbReference type="InterPro" id="IPR015943">
    <property type="entry name" value="WD40/YVTN_repeat-like_dom_sf"/>
</dbReference>
<dbReference type="EMBL" id="DTLI01000177">
    <property type="protein sequence ID" value="HHS52697.1"/>
    <property type="molecule type" value="Genomic_DNA"/>
</dbReference>
<dbReference type="AlphaFoldDB" id="A0A7C6EBE9"/>
<proteinExistence type="predicted"/>
<dbReference type="SUPFAM" id="SSF50974">
    <property type="entry name" value="Nitrous oxide reductase, N-terminal domain"/>
    <property type="match status" value="1"/>
</dbReference>
<dbReference type="InterPro" id="IPR011045">
    <property type="entry name" value="N2O_reductase_N"/>
</dbReference>
<protein>
    <recommendedName>
        <fullName evidence="2">YncE family protein</fullName>
    </recommendedName>
</protein>
<gene>
    <name evidence="1" type="ORF">ENW73_07535</name>
</gene>
<reference evidence="1" key="1">
    <citation type="journal article" date="2020" name="mSystems">
        <title>Genome- and Community-Level Interaction Insights into Carbon Utilization and Element Cycling Functions of Hydrothermarchaeota in Hydrothermal Sediment.</title>
        <authorList>
            <person name="Zhou Z."/>
            <person name="Liu Y."/>
            <person name="Xu W."/>
            <person name="Pan J."/>
            <person name="Luo Z.H."/>
            <person name="Li M."/>
        </authorList>
    </citation>
    <scope>NUCLEOTIDE SEQUENCE [LARGE SCALE GENOMIC DNA]</scope>
    <source>
        <strain evidence="1">SpSt-876</strain>
    </source>
</reference>
<dbReference type="Gene3D" id="2.130.10.10">
    <property type="entry name" value="YVTN repeat-like/Quinoprotein amine dehydrogenase"/>
    <property type="match status" value="1"/>
</dbReference>
<evidence type="ECO:0008006" key="2">
    <source>
        <dbReference type="Google" id="ProtNLM"/>
    </source>
</evidence>
<organism evidence="1">
    <name type="scientific">candidate division WOR-3 bacterium</name>
    <dbReference type="NCBI Taxonomy" id="2052148"/>
    <lineage>
        <taxon>Bacteria</taxon>
        <taxon>Bacteria division WOR-3</taxon>
    </lineage>
</organism>
<dbReference type="NCBIfam" id="TIGR02276">
    <property type="entry name" value="beta_rpt_yvtn"/>
    <property type="match status" value="1"/>
</dbReference>
<evidence type="ECO:0000313" key="1">
    <source>
        <dbReference type="EMBL" id="HHS52697.1"/>
    </source>
</evidence>
<accession>A0A7C6EBE9</accession>